<organism evidence="2 3">
    <name type="scientific">Shackletoniella antarctica</name>
    <dbReference type="NCBI Taxonomy" id="268115"/>
    <lineage>
        <taxon>Bacteria</taxon>
        <taxon>Bacillati</taxon>
        <taxon>Cyanobacteriota</taxon>
        <taxon>Cyanophyceae</taxon>
        <taxon>Oculatellales</taxon>
        <taxon>Oculatellaceae</taxon>
        <taxon>Shackletoniella</taxon>
    </lineage>
</organism>
<feature type="region of interest" description="Disordered" evidence="1">
    <location>
        <begin position="315"/>
        <end position="359"/>
    </location>
</feature>
<evidence type="ECO:0000313" key="3">
    <source>
        <dbReference type="Proteomes" id="UP000249081"/>
    </source>
</evidence>
<reference evidence="2 3" key="2">
    <citation type="submission" date="2018-06" db="EMBL/GenBank/DDBJ databases">
        <title>Metagenomic assembly of (sub)arctic Cyanobacteria and their associated microbiome from non-axenic cultures.</title>
        <authorList>
            <person name="Baurain D."/>
        </authorList>
    </citation>
    <scope>NUCLEOTIDE SEQUENCE [LARGE SCALE GENOMIC DNA]</scope>
    <source>
        <strain evidence="2">ULC041bin1</strain>
    </source>
</reference>
<name>A0A2W4XRF6_9CYAN</name>
<evidence type="ECO:0000256" key="1">
    <source>
        <dbReference type="SAM" id="MobiDB-lite"/>
    </source>
</evidence>
<protein>
    <submittedName>
        <fullName evidence="2">Uncharacterized protein</fullName>
    </submittedName>
</protein>
<dbReference type="AlphaFoldDB" id="A0A2W4XRF6"/>
<dbReference type="EMBL" id="QBMN01000228">
    <property type="protein sequence ID" value="PZO33968.1"/>
    <property type="molecule type" value="Genomic_DNA"/>
</dbReference>
<gene>
    <name evidence="2" type="ORF">DCF17_21195</name>
</gene>
<comment type="caution">
    <text evidence="2">The sequence shown here is derived from an EMBL/GenBank/DDBJ whole genome shotgun (WGS) entry which is preliminary data.</text>
</comment>
<sequence>MLDIDAGSPYLDQLPTIAAALETIGIVRWVPIRSSSSGGLHLYLPLPDTVPTFALACALKQAMTSQGLEVKAGQLEIFPNVKAYGKHWMGDFVEYNAHRLPLQPSTGAAILNGDLSPASDSLSHFFALWDNAAQLQDLDDIRQALAIARDNHRKRPRRKNLNSVATWRADLEVEINEGWSGPGQTNGLLKAIACYGRVFEQLEGHDLADYVERIAITRPGYLDHCGHQREIALKARAWANAAEKYYWPLGTEPAREETAYSVNHQRMAEARQRIGAAVDEIRPNAPGTVKGWVKRLVEVAHTSVQTLYKHRDLWHPDGAVTAQPEGNTADSPPQIDGSPCSDESRSFAKVTGDHPLNEGCSLKDHLENLLLGGR</sequence>
<reference evidence="3" key="1">
    <citation type="submission" date="2018-04" db="EMBL/GenBank/DDBJ databases">
        <authorList>
            <person name="Cornet L."/>
        </authorList>
    </citation>
    <scope>NUCLEOTIDE SEQUENCE [LARGE SCALE GENOMIC DNA]</scope>
</reference>
<dbReference type="Proteomes" id="UP000249081">
    <property type="component" value="Unassembled WGS sequence"/>
</dbReference>
<feature type="non-terminal residue" evidence="2">
    <location>
        <position position="374"/>
    </location>
</feature>
<evidence type="ECO:0000313" key="2">
    <source>
        <dbReference type="EMBL" id="PZO33968.1"/>
    </source>
</evidence>
<feature type="compositionally biased region" description="Basic and acidic residues" evidence="1">
    <location>
        <begin position="342"/>
        <end position="359"/>
    </location>
</feature>
<accession>A0A2W4XRF6</accession>
<proteinExistence type="predicted"/>